<feature type="non-terminal residue" evidence="1">
    <location>
        <position position="1"/>
    </location>
</feature>
<dbReference type="EMBL" id="AEYI02001845">
    <property type="protein sequence ID" value="KFG32561.1"/>
    <property type="molecule type" value="Genomic_DNA"/>
</dbReference>
<feature type="non-terminal residue" evidence="1">
    <location>
        <position position="86"/>
    </location>
</feature>
<dbReference type="InterPro" id="IPR011989">
    <property type="entry name" value="ARM-like"/>
</dbReference>
<protein>
    <submittedName>
        <fullName evidence="1">Putative transportin</fullName>
    </submittedName>
</protein>
<dbReference type="VEuPathDB" id="ToxoDB:TGP89_264830B"/>
<dbReference type="AlphaFoldDB" id="A0A086JK93"/>
<proteinExistence type="predicted"/>
<comment type="caution">
    <text evidence="1">The sequence shown here is derived from an EMBL/GenBank/DDBJ whole genome shotgun (WGS) entry which is preliminary data.</text>
</comment>
<accession>A0A086JK93</accession>
<dbReference type="Proteomes" id="UP000028828">
    <property type="component" value="Unassembled WGS sequence"/>
</dbReference>
<dbReference type="Gene3D" id="1.25.10.10">
    <property type="entry name" value="Leucine-rich Repeat Variant"/>
    <property type="match status" value="1"/>
</dbReference>
<reference evidence="1 2" key="1">
    <citation type="submission" date="2014-03" db="EMBL/GenBank/DDBJ databases">
        <authorList>
            <person name="Sibley D."/>
            <person name="Venepally P."/>
            <person name="Karamycheva S."/>
            <person name="Hadjithomas M."/>
            <person name="Khan A."/>
            <person name="Brunk B."/>
            <person name="Roos D."/>
            <person name="Caler E."/>
            <person name="Lorenzi H."/>
        </authorList>
    </citation>
    <scope>NUCLEOTIDE SEQUENCE [LARGE SCALE GENOMIC DNA]</scope>
    <source>
        <strain evidence="2">p89</strain>
    </source>
</reference>
<sequence>HLFRQLSAQALQAIQEQSQNIDACCDLVEDCYGMVNRYIRYCPLLVSLSPSSVQQALMVARSAMYVQQREAAQVVFTFLDSCAFVC</sequence>
<gene>
    <name evidence="1" type="ORF">TGP89_264830B</name>
</gene>
<organism evidence="1 2">
    <name type="scientific">Toxoplasma gondii p89</name>
    <dbReference type="NCBI Taxonomy" id="943119"/>
    <lineage>
        <taxon>Eukaryota</taxon>
        <taxon>Sar</taxon>
        <taxon>Alveolata</taxon>
        <taxon>Apicomplexa</taxon>
        <taxon>Conoidasida</taxon>
        <taxon>Coccidia</taxon>
        <taxon>Eucoccidiorida</taxon>
        <taxon>Eimeriorina</taxon>
        <taxon>Sarcocystidae</taxon>
        <taxon>Toxoplasma</taxon>
    </lineage>
</organism>
<evidence type="ECO:0000313" key="1">
    <source>
        <dbReference type="EMBL" id="KFG32561.1"/>
    </source>
</evidence>
<name>A0A086JK93_TOXGO</name>
<evidence type="ECO:0000313" key="2">
    <source>
        <dbReference type="Proteomes" id="UP000028828"/>
    </source>
</evidence>